<dbReference type="AlphaFoldDB" id="A0A6P1D0L4"/>
<feature type="domain" description="Condensation" evidence="1">
    <location>
        <begin position="5"/>
        <end position="90"/>
    </location>
</feature>
<dbReference type="Gene3D" id="3.30.559.30">
    <property type="entry name" value="Nonribosomal peptide synthetase, condensation domain"/>
    <property type="match status" value="1"/>
</dbReference>
<dbReference type="InterPro" id="IPR001242">
    <property type="entry name" value="Condensation_dom"/>
</dbReference>
<evidence type="ECO:0000313" key="2">
    <source>
        <dbReference type="EMBL" id="NEW37106.1"/>
    </source>
</evidence>
<protein>
    <recommendedName>
        <fullName evidence="1">Condensation domain-containing protein</fullName>
    </recommendedName>
</protein>
<name>A0A6P1D0L4_9NOCA</name>
<reference evidence="2 3" key="1">
    <citation type="submission" date="2020-01" db="EMBL/GenBank/DDBJ databases">
        <title>Genetics and antimicrobial susceptibilities of Nocardia species isolated from the soil; a comparison with species isolated from humans.</title>
        <authorList>
            <person name="Carrasco G."/>
            <person name="Monzon S."/>
            <person name="Sansegundo M."/>
            <person name="Garcia E."/>
            <person name="Garrido N."/>
            <person name="Medina M.J."/>
            <person name="Villalon P."/>
            <person name="Ramirez-Arocha A.C."/>
            <person name="Jimenez P."/>
            <person name="Cuesta I."/>
            <person name="Valdezate S."/>
        </authorList>
    </citation>
    <scope>NUCLEOTIDE SEQUENCE [LARGE SCALE GENOMIC DNA]</scope>
    <source>
        <strain evidence="2 3">CNM20110626</strain>
    </source>
</reference>
<dbReference type="RefSeq" id="WP_163848696.1">
    <property type="nucleotide sequence ID" value="NZ_JAAGVB010000403.1"/>
</dbReference>
<sequence length="104" mass="11126">FALDGLTVTAADFDSEVSQFDLHLVVTDRYHADGTPAGMAATLTYATALFDESTVAGFAGRLHRLLAAICATPQAPVGDLPLLDPAESERVLRVWNQAEHEFAP</sequence>
<gene>
    <name evidence="2" type="ORF">GV791_31820</name>
</gene>
<organism evidence="2 3">
    <name type="scientific">Nocardia cyriacigeorgica</name>
    <dbReference type="NCBI Taxonomy" id="135487"/>
    <lineage>
        <taxon>Bacteria</taxon>
        <taxon>Bacillati</taxon>
        <taxon>Actinomycetota</taxon>
        <taxon>Actinomycetes</taxon>
        <taxon>Mycobacteriales</taxon>
        <taxon>Nocardiaceae</taxon>
        <taxon>Nocardia</taxon>
    </lineage>
</organism>
<dbReference type="EMBL" id="JAAGVB010000403">
    <property type="protein sequence ID" value="NEW37106.1"/>
    <property type="molecule type" value="Genomic_DNA"/>
</dbReference>
<feature type="non-terminal residue" evidence="2">
    <location>
        <position position="1"/>
    </location>
</feature>
<evidence type="ECO:0000313" key="3">
    <source>
        <dbReference type="Proteomes" id="UP000471166"/>
    </source>
</evidence>
<dbReference type="SUPFAM" id="SSF52777">
    <property type="entry name" value="CoA-dependent acyltransferases"/>
    <property type="match status" value="1"/>
</dbReference>
<evidence type="ECO:0000259" key="1">
    <source>
        <dbReference type="Pfam" id="PF00668"/>
    </source>
</evidence>
<dbReference type="Proteomes" id="UP000471166">
    <property type="component" value="Unassembled WGS sequence"/>
</dbReference>
<proteinExistence type="predicted"/>
<dbReference type="Pfam" id="PF00668">
    <property type="entry name" value="Condensation"/>
    <property type="match status" value="1"/>
</dbReference>
<feature type="non-terminal residue" evidence="2">
    <location>
        <position position="104"/>
    </location>
</feature>
<comment type="caution">
    <text evidence="2">The sequence shown here is derived from an EMBL/GenBank/DDBJ whole genome shotgun (WGS) entry which is preliminary data.</text>
</comment>
<dbReference type="GO" id="GO:0003824">
    <property type="term" value="F:catalytic activity"/>
    <property type="evidence" value="ECO:0007669"/>
    <property type="project" value="InterPro"/>
</dbReference>
<accession>A0A6P1D0L4</accession>